<protein>
    <submittedName>
        <fullName evidence="2">Photoactive yellow protein</fullName>
    </submittedName>
</protein>
<dbReference type="GO" id="GO:0006355">
    <property type="term" value="P:regulation of DNA-templated transcription"/>
    <property type="evidence" value="ECO:0007669"/>
    <property type="project" value="InterPro"/>
</dbReference>
<reference evidence="2 3" key="1">
    <citation type="submission" date="2018-07" db="EMBL/GenBank/DDBJ databases">
        <title>Genomic Encyclopedia of Type Strains, Phase IV (KMG-IV): sequencing the most valuable type-strain genomes for metagenomic binning, comparative biology and taxonomic classification.</title>
        <authorList>
            <person name="Goeker M."/>
        </authorList>
    </citation>
    <scope>NUCLEOTIDE SEQUENCE [LARGE SCALE GENOMIC DNA]</scope>
    <source>
        <strain evidence="2 3">DSM 21634</strain>
    </source>
</reference>
<dbReference type="Pfam" id="PF00989">
    <property type="entry name" value="PAS"/>
    <property type="match status" value="1"/>
</dbReference>
<keyword evidence="3" id="KW-1185">Reference proteome</keyword>
<accession>A0A368XMX4</accession>
<sequence>MDHNYDQAACHGRLPSDTDQAVHLLENAEVDHLDVGVIGFDQEGMVRVYNHPESAAAGLSRERVLGKHVFESVAPCMNNYLVAQRFADAATSREPLDVEIDYVLTLRMKPTGVRLRLIWTPQAQLSYIVVHR</sequence>
<evidence type="ECO:0000313" key="3">
    <source>
        <dbReference type="Proteomes" id="UP000252884"/>
    </source>
</evidence>
<evidence type="ECO:0000259" key="1">
    <source>
        <dbReference type="Pfam" id="PF00989"/>
    </source>
</evidence>
<dbReference type="AlphaFoldDB" id="A0A368XMX4"/>
<comment type="caution">
    <text evidence="2">The sequence shown here is derived from an EMBL/GenBank/DDBJ whole genome shotgun (WGS) entry which is preliminary data.</text>
</comment>
<dbReference type="SUPFAM" id="SSF55785">
    <property type="entry name" value="PYP-like sensor domain (PAS domain)"/>
    <property type="match status" value="1"/>
</dbReference>
<dbReference type="Proteomes" id="UP000252884">
    <property type="component" value="Unassembled WGS sequence"/>
</dbReference>
<dbReference type="Gene3D" id="3.30.450.20">
    <property type="entry name" value="PAS domain"/>
    <property type="match status" value="1"/>
</dbReference>
<name>A0A368XMX4_9BURK</name>
<dbReference type="EMBL" id="QPJK01000006">
    <property type="protein sequence ID" value="RCW69351.1"/>
    <property type="molecule type" value="Genomic_DNA"/>
</dbReference>
<dbReference type="OrthoDB" id="8564681at2"/>
<dbReference type="InterPro" id="IPR013767">
    <property type="entry name" value="PAS_fold"/>
</dbReference>
<evidence type="ECO:0000313" key="2">
    <source>
        <dbReference type="EMBL" id="RCW69351.1"/>
    </source>
</evidence>
<dbReference type="InterPro" id="IPR035965">
    <property type="entry name" value="PAS-like_dom_sf"/>
</dbReference>
<proteinExistence type="predicted"/>
<feature type="domain" description="PAS fold" evidence="1">
    <location>
        <begin position="29"/>
        <end position="108"/>
    </location>
</feature>
<dbReference type="RefSeq" id="WP_114469760.1">
    <property type="nucleotide sequence ID" value="NZ_QPJK01000006.1"/>
</dbReference>
<gene>
    <name evidence="2" type="ORF">DES41_106225</name>
</gene>
<organism evidence="2 3">
    <name type="scientific">Pseudorhodoferax soli</name>
    <dbReference type="NCBI Taxonomy" id="545864"/>
    <lineage>
        <taxon>Bacteria</taxon>
        <taxon>Pseudomonadati</taxon>
        <taxon>Pseudomonadota</taxon>
        <taxon>Betaproteobacteria</taxon>
        <taxon>Burkholderiales</taxon>
        <taxon>Comamonadaceae</taxon>
    </lineage>
</organism>